<dbReference type="SUPFAM" id="SSF63748">
    <property type="entry name" value="Tudor/PWWP/MBT"/>
    <property type="match status" value="2"/>
</dbReference>
<keyword evidence="3" id="KW-0539">Nucleus</keyword>
<dbReference type="InterPro" id="IPR021987">
    <property type="entry name" value="SLED"/>
</dbReference>
<proteinExistence type="predicted"/>
<feature type="region of interest" description="Disordered" evidence="4">
    <location>
        <begin position="708"/>
        <end position="749"/>
    </location>
</feature>
<gene>
    <name evidence="6" type="ORF">CYNAS_LOCUS15146</name>
</gene>
<dbReference type="Pfam" id="PF12140">
    <property type="entry name" value="SLED"/>
    <property type="match status" value="1"/>
</dbReference>
<dbReference type="GO" id="GO:0045892">
    <property type="term" value="P:negative regulation of DNA-templated transcription"/>
    <property type="evidence" value="ECO:0007669"/>
    <property type="project" value="TreeGrafter"/>
</dbReference>
<reference evidence="6" key="1">
    <citation type="submission" date="2023-07" db="EMBL/GenBank/DDBJ databases">
        <authorList>
            <consortium name="CYATHOMIX"/>
        </authorList>
    </citation>
    <scope>NUCLEOTIDE SEQUENCE</scope>
    <source>
        <strain evidence="6">N/A</strain>
    </source>
</reference>
<dbReference type="InterPro" id="IPR013761">
    <property type="entry name" value="SAM/pointed_sf"/>
</dbReference>
<sequence>MPDWSTVTPRLEYDRIFSPPRTESFNWKDYFAATGTNPCTDEILFGHVRYLEQSVCERLFEHGKHIFVKTENDNERVARIEVCCKGKLFVSYLNIDEKERKEDVDGEITIDDVVTDAFEVDHSMKRVLAEEKDKRRKWDFLDVEEVRKYKDLMDHSLNDLIEEGQYFELQDAVEPRCVFCCRVLANLGGIVIYQVLDYTLSINITNPRCHPIGWAASHQEDAVAYCPGKYSAENIKKFAKNSVPAIIFRKYELKEHALKVGCLVEVQDSEQRAAIFPGHVSEIINPHFVKIVSFSHGRPGTREIVAHRGTYGVFPQGFCASVGYQLSLPQKSMLKDRDLPNYAWSWKSYAAEWGIPGLPTSEYNFEPIPGRDARIAPMRHVEVFCYQRGVMYAALIHRAVRNLVLIELSCDTTPNPPLMFVVGCDNLFPCGFAAMYDIPFIGEAPFMSLPPLKNEGSSRFDMLRMEYTSRPGNIFQEKRANDPSFIPEFWTKGDVWLPRIYVHPSCRVGPWFTRSHFGALARYYEAGPIPHVFRVLIADIYQCASPEHRLEVQNMLNTDDDDVAAIYVKFKWRVSADHVLMRVPVCRTARQAVGWLRVLLRSLGCCPHLFSFEKTPKCNCTKLKPEERRRLSVIPADVARRMNSANSGEKRKKRSVKLGTSKRRRTLPPSPPAQEPSQNHTRTVLTSDDDFSRSSMDEMPRLHAVDSVDYTHNGTTPSEETSNQCSSSDEMPTNSNGISRTDSSPQRPISIDGDVMEWDSSHLILFLKTMFPDLSDVTSVLEKERIDGAHLLTMSQQDCIDSLGLNLGPALRLYEVIQEIKNANASHI</sequence>
<comment type="caution">
    <text evidence="6">The sequence shown here is derived from an EMBL/GenBank/DDBJ whole genome shotgun (WGS) entry which is preliminary data.</text>
</comment>
<dbReference type="AlphaFoldDB" id="A0AA36H355"/>
<dbReference type="GO" id="GO:0003682">
    <property type="term" value="F:chromatin binding"/>
    <property type="evidence" value="ECO:0007669"/>
    <property type="project" value="TreeGrafter"/>
</dbReference>
<organism evidence="6 7">
    <name type="scientific">Cylicocyclus nassatus</name>
    <name type="common">Nematode worm</name>
    <dbReference type="NCBI Taxonomy" id="53992"/>
    <lineage>
        <taxon>Eukaryota</taxon>
        <taxon>Metazoa</taxon>
        <taxon>Ecdysozoa</taxon>
        <taxon>Nematoda</taxon>
        <taxon>Chromadorea</taxon>
        <taxon>Rhabditida</taxon>
        <taxon>Rhabditina</taxon>
        <taxon>Rhabditomorpha</taxon>
        <taxon>Strongyloidea</taxon>
        <taxon>Strongylidae</taxon>
        <taxon>Cylicocyclus</taxon>
    </lineage>
</organism>
<keyword evidence="2" id="KW-0678">Repressor</keyword>
<evidence type="ECO:0000256" key="2">
    <source>
        <dbReference type="ARBA" id="ARBA00022491"/>
    </source>
</evidence>
<dbReference type="Gene3D" id="3.90.1150.190">
    <property type="entry name" value="SLED domain"/>
    <property type="match status" value="1"/>
</dbReference>
<dbReference type="PANTHER" id="PTHR12247:SF132">
    <property type="entry name" value="POLYCOMB PROTEIN SCM"/>
    <property type="match status" value="1"/>
</dbReference>
<dbReference type="EMBL" id="CATQJL010000305">
    <property type="protein sequence ID" value="CAJ0603163.1"/>
    <property type="molecule type" value="Genomic_DNA"/>
</dbReference>
<evidence type="ECO:0000313" key="6">
    <source>
        <dbReference type="EMBL" id="CAJ0603163.1"/>
    </source>
</evidence>
<evidence type="ECO:0000259" key="5">
    <source>
        <dbReference type="Pfam" id="PF12140"/>
    </source>
</evidence>
<dbReference type="SUPFAM" id="SSF47769">
    <property type="entry name" value="SAM/Pointed domain"/>
    <property type="match status" value="1"/>
</dbReference>
<comment type="subcellular location">
    <subcellularLocation>
        <location evidence="1">Nucleus</location>
    </subcellularLocation>
</comment>
<protein>
    <recommendedName>
        <fullName evidence="5">SLED domain-containing protein</fullName>
    </recommendedName>
</protein>
<dbReference type="Gene3D" id="1.10.150.50">
    <property type="entry name" value="Transcription Factor, Ets-1"/>
    <property type="match status" value="1"/>
</dbReference>
<dbReference type="Gene3D" id="2.30.30.140">
    <property type="match status" value="2"/>
</dbReference>
<accession>A0AA36H355</accession>
<feature type="compositionally biased region" description="Basic residues" evidence="4">
    <location>
        <begin position="650"/>
        <end position="666"/>
    </location>
</feature>
<dbReference type="Proteomes" id="UP001176961">
    <property type="component" value="Unassembled WGS sequence"/>
</dbReference>
<evidence type="ECO:0000256" key="1">
    <source>
        <dbReference type="ARBA" id="ARBA00004123"/>
    </source>
</evidence>
<evidence type="ECO:0000256" key="4">
    <source>
        <dbReference type="SAM" id="MobiDB-lite"/>
    </source>
</evidence>
<dbReference type="GO" id="GO:0042393">
    <property type="term" value="F:histone binding"/>
    <property type="evidence" value="ECO:0007669"/>
    <property type="project" value="TreeGrafter"/>
</dbReference>
<feature type="compositionally biased region" description="Polar residues" evidence="4">
    <location>
        <begin position="675"/>
        <end position="686"/>
    </location>
</feature>
<evidence type="ECO:0000256" key="3">
    <source>
        <dbReference type="ARBA" id="ARBA00023242"/>
    </source>
</evidence>
<keyword evidence="7" id="KW-1185">Reference proteome</keyword>
<evidence type="ECO:0000313" key="7">
    <source>
        <dbReference type="Proteomes" id="UP001176961"/>
    </source>
</evidence>
<feature type="region of interest" description="Disordered" evidence="4">
    <location>
        <begin position="639"/>
        <end position="695"/>
    </location>
</feature>
<dbReference type="GO" id="GO:0005634">
    <property type="term" value="C:nucleus"/>
    <property type="evidence" value="ECO:0007669"/>
    <property type="project" value="UniProtKB-SubCell"/>
</dbReference>
<feature type="domain" description="SLED" evidence="5">
    <location>
        <begin position="498"/>
        <end position="611"/>
    </location>
</feature>
<dbReference type="InterPro" id="IPR050548">
    <property type="entry name" value="PcG_chromatin_remod_factors"/>
</dbReference>
<feature type="compositionally biased region" description="Polar residues" evidence="4">
    <location>
        <begin position="710"/>
        <end position="747"/>
    </location>
</feature>
<name>A0AA36H355_CYLNA</name>
<dbReference type="PANTHER" id="PTHR12247">
    <property type="entry name" value="POLYCOMB GROUP PROTEIN"/>
    <property type="match status" value="1"/>
</dbReference>
<dbReference type="InterPro" id="IPR038348">
    <property type="entry name" value="SLED_sf"/>
</dbReference>